<dbReference type="RefSeq" id="WP_065908190.1">
    <property type="nucleotide sequence ID" value="NZ_MAUE01000041.1"/>
</dbReference>
<proteinExistence type="predicted"/>
<evidence type="ECO:0000313" key="1">
    <source>
        <dbReference type="EMBL" id="OCW20897.1"/>
    </source>
</evidence>
<protein>
    <submittedName>
        <fullName evidence="2">Uncharacterized protein</fullName>
    </submittedName>
</protein>
<accession>A0A2T4G1T7</accession>
<gene>
    <name evidence="1" type="ORF">BBG20_24985</name>
    <name evidence="2" type="ORF">C9382_11960</name>
</gene>
<keyword evidence="3" id="KW-1185">Reference proteome</keyword>
<dbReference type="OrthoDB" id="6939719at2"/>
<dbReference type="Proteomes" id="UP000240571">
    <property type="component" value="Unassembled WGS sequence"/>
</dbReference>
<organism evidence="2 4">
    <name type="scientific">Pseudomonas aylmerensis</name>
    <dbReference type="NCBI Taxonomy" id="1869229"/>
    <lineage>
        <taxon>Bacteria</taxon>
        <taxon>Pseudomonadati</taxon>
        <taxon>Pseudomonadota</taxon>
        <taxon>Gammaproteobacteria</taxon>
        <taxon>Pseudomonadales</taxon>
        <taxon>Pseudomonadaceae</taxon>
        <taxon>Pseudomonas</taxon>
    </lineage>
</organism>
<evidence type="ECO:0000313" key="2">
    <source>
        <dbReference type="EMBL" id="PTC29623.1"/>
    </source>
</evidence>
<sequence length="162" mass="17822">MSRTDQSPAAGPVLSLRKAIYRAAHDYRGGVTALALDMVLDYDSLQKKVKHDEERRWLDPDEMEEVIRLTADPCLLDALVRPAGAVWYKPIPVPATADALKAVGKMLEESGQFVACMHDGAADNVWEPHEVLLLEQRGMDVIREVLGIMAGARKAMEGADNV</sequence>
<comment type="caution">
    <text evidence="2">The sequence shown here is derived from an EMBL/GenBank/DDBJ whole genome shotgun (WGS) entry which is preliminary data.</text>
</comment>
<dbReference type="GO" id="GO:0003677">
    <property type="term" value="F:DNA binding"/>
    <property type="evidence" value="ECO:0007669"/>
    <property type="project" value="InterPro"/>
</dbReference>
<evidence type="ECO:0000313" key="3">
    <source>
        <dbReference type="Proteomes" id="UP000095081"/>
    </source>
</evidence>
<dbReference type="InterPro" id="IPR009679">
    <property type="entry name" value="Phage_186_CII-like"/>
</dbReference>
<reference evidence="1 3" key="1">
    <citation type="submission" date="2016-06" db="EMBL/GenBank/DDBJ databases">
        <title>Draft genome sequence of Pseudomonas sp. S1E40, a novel strain antagonistic activity to fungal plant pathogen.</title>
        <authorList>
            <person name="Tambong J.T."/>
            <person name="Tchagang C."/>
            <person name="Xu R."/>
        </authorList>
    </citation>
    <scope>NUCLEOTIDE SEQUENCE [LARGE SCALE GENOMIC DNA]</scope>
    <source>
        <strain evidence="1 3">S1E40</strain>
    </source>
</reference>
<evidence type="ECO:0000313" key="4">
    <source>
        <dbReference type="Proteomes" id="UP000240571"/>
    </source>
</evidence>
<dbReference type="AlphaFoldDB" id="A0A2T4G1T7"/>
<dbReference type="EMBL" id="PYWW01000026">
    <property type="protein sequence ID" value="PTC29623.1"/>
    <property type="molecule type" value="Genomic_DNA"/>
</dbReference>
<name>A0A2T4G1T7_9PSED</name>
<dbReference type="Proteomes" id="UP000095081">
    <property type="component" value="Unassembled WGS sequence"/>
</dbReference>
<dbReference type="EMBL" id="MAUE01000041">
    <property type="protein sequence ID" value="OCW20897.1"/>
    <property type="molecule type" value="Genomic_DNA"/>
</dbReference>
<dbReference type="Pfam" id="PF06892">
    <property type="entry name" value="Phage_CP76"/>
    <property type="match status" value="1"/>
</dbReference>
<reference evidence="2 4" key="2">
    <citation type="submission" date="2018-03" db="EMBL/GenBank/DDBJ databases">
        <title>Diversity of bacteria associated with corn roots inoculated with woodland soils in Canada, and Description of Pseudomonas aylmerense sp. nov.</title>
        <authorList>
            <person name="Tambong J.T."/>
            <person name="Xu R."/>
            <person name="Tchagang C."/>
        </authorList>
    </citation>
    <scope>NUCLEOTIDE SEQUENCE [LARGE SCALE GENOMIC DNA]</scope>
    <source>
        <strain evidence="2 4">S1E44</strain>
    </source>
</reference>